<reference evidence="2" key="1">
    <citation type="journal article" date="2023" name="Science">
        <title>Genome structures resolve the early diversification of teleost fishes.</title>
        <authorList>
            <person name="Parey E."/>
            <person name="Louis A."/>
            <person name="Montfort J."/>
            <person name="Bouchez O."/>
            <person name="Roques C."/>
            <person name="Iampietro C."/>
            <person name="Lluch J."/>
            <person name="Castinel A."/>
            <person name="Donnadieu C."/>
            <person name="Desvignes T."/>
            <person name="Floi Bucao C."/>
            <person name="Jouanno E."/>
            <person name="Wen M."/>
            <person name="Mejri S."/>
            <person name="Dirks R."/>
            <person name="Jansen H."/>
            <person name="Henkel C."/>
            <person name="Chen W.J."/>
            <person name="Zahm M."/>
            <person name="Cabau C."/>
            <person name="Klopp C."/>
            <person name="Thompson A.W."/>
            <person name="Robinson-Rechavi M."/>
            <person name="Braasch I."/>
            <person name="Lecointre G."/>
            <person name="Bobe J."/>
            <person name="Postlethwait J.H."/>
            <person name="Berthelot C."/>
            <person name="Roest Crollius H."/>
            <person name="Guiguen Y."/>
        </authorList>
    </citation>
    <scope>NUCLEOTIDE SEQUENCE</scope>
    <source>
        <strain evidence="2">NC1722</strain>
    </source>
</reference>
<gene>
    <name evidence="2" type="ORF">AAFF_G00162050</name>
</gene>
<dbReference type="Pfam" id="PF13873">
    <property type="entry name" value="Myb_DNA-bind_5"/>
    <property type="match status" value="1"/>
</dbReference>
<dbReference type="AlphaFoldDB" id="A0AAD7W884"/>
<name>A0AAD7W884_9TELE</name>
<feature type="domain" description="Myb/SANT-like DNA-binding" evidence="1">
    <location>
        <begin position="2"/>
        <end position="42"/>
    </location>
</feature>
<evidence type="ECO:0000313" key="2">
    <source>
        <dbReference type="EMBL" id="KAJ8387028.1"/>
    </source>
</evidence>
<keyword evidence="3" id="KW-1185">Reference proteome</keyword>
<evidence type="ECO:0000313" key="3">
    <source>
        <dbReference type="Proteomes" id="UP001221898"/>
    </source>
</evidence>
<sequence>MKNDIWTEITQNVNATGSGQMRSVERVKLRWKNLKAKATKDHAEAKKTVTGNKPFKRGDYTDVVLDLIGASSHLSALHLAENSAVRGVTPQGAPQWPFVWPGITFGQNSQLQGRTSKTSTPLALNGISCYGY</sequence>
<proteinExistence type="predicted"/>
<dbReference type="Proteomes" id="UP001221898">
    <property type="component" value="Unassembled WGS sequence"/>
</dbReference>
<dbReference type="EMBL" id="JAINUG010000219">
    <property type="protein sequence ID" value="KAJ8387028.1"/>
    <property type="molecule type" value="Genomic_DNA"/>
</dbReference>
<comment type="caution">
    <text evidence="2">The sequence shown here is derived from an EMBL/GenBank/DDBJ whole genome shotgun (WGS) entry which is preliminary data.</text>
</comment>
<protein>
    <recommendedName>
        <fullName evidence="1">Myb/SANT-like DNA-binding domain-containing protein</fullName>
    </recommendedName>
</protein>
<organism evidence="2 3">
    <name type="scientific">Aldrovandia affinis</name>
    <dbReference type="NCBI Taxonomy" id="143900"/>
    <lineage>
        <taxon>Eukaryota</taxon>
        <taxon>Metazoa</taxon>
        <taxon>Chordata</taxon>
        <taxon>Craniata</taxon>
        <taxon>Vertebrata</taxon>
        <taxon>Euteleostomi</taxon>
        <taxon>Actinopterygii</taxon>
        <taxon>Neopterygii</taxon>
        <taxon>Teleostei</taxon>
        <taxon>Notacanthiformes</taxon>
        <taxon>Halosauridae</taxon>
        <taxon>Aldrovandia</taxon>
    </lineage>
</organism>
<evidence type="ECO:0000259" key="1">
    <source>
        <dbReference type="Pfam" id="PF13873"/>
    </source>
</evidence>
<dbReference type="InterPro" id="IPR028002">
    <property type="entry name" value="Myb_DNA-bind_5"/>
</dbReference>
<accession>A0AAD7W884</accession>